<organism evidence="1 2">
    <name type="scientific">Aegilops tauschii subsp. strangulata</name>
    <name type="common">Goatgrass</name>
    <dbReference type="NCBI Taxonomy" id="200361"/>
    <lineage>
        <taxon>Eukaryota</taxon>
        <taxon>Viridiplantae</taxon>
        <taxon>Streptophyta</taxon>
        <taxon>Embryophyta</taxon>
        <taxon>Tracheophyta</taxon>
        <taxon>Spermatophyta</taxon>
        <taxon>Magnoliopsida</taxon>
        <taxon>Liliopsida</taxon>
        <taxon>Poales</taxon>
        <taxon>Poaceae</taxon>
        <taxon>BOP clade</taxon>
        <taxon>Pooideae</taxon>
        <taxon>Triticodae</taxon>
        <taxon>Triticeae</taxon>
        <taxon>Triticinae</taxon>
        <taxon>Aegilops</taxon>
    </lineage>
</organism>
<evidence type="ECO:0000313" key="2">
    <source>
        <dbReference type="Proteomes" id="UP000015105"/>
    </source>
</evidence>
<reference evidence="1" key="4">
    <citation type="submission" date="2019-03" db="UniProtKB">
        <authorList>
            <consortium name="EnsemblPlants"/>
        </authorList>
    </citation>
    <scope>IDENTIFICATION</scope>
</reference>
<reference evidence="2" key="1">
    <citation type="journal article" date="2014" name="Science">
        <title>Ancient hybridizations among the ancestral genomes of bread wheat.</title>
        <authorList>
            <consortium name="International Wheat Genome Sequencing Consortium,"/>
            <person name="Marcussen T."/>
            <person name="Sandve S.R."/>
            <person name="Heier L."/>
            <person name="Spannagl M."/>
            <person name="Pfeifer M."/>
            <person name="Jakobsen K.S."/>
            <person name="Wulff B.B."/>
            <person name="Steuernagel B."/>
            <person name="Mayer K.F."/>
            <person name="Olsen O.A."/>
        </authorList>
    </citation>
    <scope>NUCLEOTIDE SEQUENCE [LARGE SCALE GENOMIC DNA]</scope>
    <source>
        <strain evidence="2">cv. AL8/78</strain>
    </source>
</reference>
<reference evidence="2" key="2">
    <citation type="journal article" date="2017" name="Nat. Plants">
        <title>The Aegilops tauschii genome reveals multiple impacts of transposons.</title>
        <authorList>
            <person name="Zhao G."/>
            <person name="Zou C."/>
            <person name="Li K."/>
            <person name="Wang K."/>
            <person name="Li T."/>
            <person name="Gao L."/>
            <person name="Zhang X."/>
            <person name="Wang H."/>
            <person name="Yang Z."/>
            <person name="Liu X."/>
            <person name="Jiang W."/>
            <person name="Mao L."/>
            <person name="Kong X."/>
            <person name="Jiao Y."/>
            <person name="Jia J."/>
        </authorList>
    </citation>
    <scope>NUCLEOTIDE SEQUENCE [LARGE SCALE GENOMIC DNA]</scope>
    <source>
        <strain evidence="2">cv. AL8/78</strain>
    </source>
</reference>
<reference evidence="1" key="5">
    <citation type="journal article" date="2021" name="G3 (Bethesda)">
        <title>Aegilops tauschii genome assembly Aet v5.0 features greater sequence contiguity and improved annotation.</title>
        <authorList>
            <person name="Wang L."/>
            <person name="Zhu T."/>
            <person name="Rodriguez J.C."/>
            <person name="Deal K.R."/>
            <person name="Dubcovsky J."/>
            <person name="McGuire P.E."/>
            <person name="Lux T."/>
            <person name="Spannagl M."/>
            <person name="Mayer K.F.X."/>
            <person name="Baldrich P."/>
            <person name="Meyers B.C."/>
            <person name="Huo N."/>
            <person name="Gu Y.Q."/>
            <person name="Zhou H."/>
            <person name="Devos K.M."/>
            <person name="Bennetzen J.L."/>
            <person name="Unver T."/>
            <person name="Budak H."/>
            <person name="Gulick P.J."/>
            <person name="Galiba G."/>
            <person name="Kalapos B."/>
            <person name="Nelson D.R."/>
            <person name="Li P."/>
            <person name="You F.M."/>
            <person name="Luo M.C."/>
            <person name="Dvorak J."/>
        </authorList>
    </citation>
    <scope>NUCLEOTIDE SEQUENCE [LARGE SCALE GENOMIC DNA]</scope>
    <source>
        <strain evidence="1">cv. AL8/78</strain>
    </source>
</reference>
<dbReference type="AlphaFoldDB" id="A0A453FDX4"/>
<evidence type="ECO:0000313" key="1">
    <source>
        <dbReference type="EnsemblPlants" id="AET3Gv20649900.7"/>
    </source>
</evidence>
<dbReference type="EnsemblPlants" id="AET3Gv20649900.7">
    <property type="protein sequence ID" value="AET3Gv20649900.7"/>
    <property type="gene ID" value="AET3Gv20649900"/>
</dbReference>
<reference evidence="1" key="3">
    <citation type="journal article" date="2017" name="Nature">
        <title>Genome sequence of the progenitor of the wheat D genome Aegilops tauschii.</title>
        <authorList>
            <person name="Luo M.C."/>
            <person name="Gu Y.Q."/>
            <person name="Puiu D."/>
            <person name="Wang H."/>
            <person name="Twardziok S.O."/>
            <person name="Deal K.R."/>
            <person name="Huo N."/>
            <person name="Zhu T."/>
            <person name="Wang L."/>
            <person name="Wang Y."/>
            <person name="McGuire P.E."/>
            <person name="Liu S."/>
            <person name="Long H."/>
            <person name="Ramasamy R.K."/>
            <person name="Rodriguez J.C."/>
            <person name="Van S.L."/>
            <person name="Yuan L."/>
            <person name="Wang Z."/>
            <person name="Xia Z."/>
            <person name="Xiao L."/>
            <person name="Anderson O.D."/>
            <person name="Ouyang S."/>
            <person name="Liang Y."/>
            <person name="Zimin A.V."/>
            <person name="Pertea G."/>
            <person name="Qi P."/>
            <person name="Bennetzen J.L."/>
            <person name="Dai X."/>
            <person name="Dawson M.W."/>
            <person name="Muller H.G."/>
            <person name="Kugler K."/>
            <person name="Rivarola-Duarte L."/>
            <person name="Spannagl M."/>
            <person name="Mayer K.F.X."/>
            <person name="Lu F.H."/>
            <person name="Bevan M.W."/>
            <person name="Leroy P."/>
            <person name="Li P."/>
            <person name="You F.M."/>
            <person name="Sun Q."/>
            <person name="Liu Z."/>
            <person name="Lyons E."/>
            <person name="Wicker T."/>
            <person name="Salzberg S.L."/>
            <person name="Devos K.M."/>
            <person name="Dvorak J."/>
        </authorList>
    </citation>
    <scope>NUCLEOTIDE SEQUENCE [LARGE SCALE GENOMIC DNA]</scope>
    <source>
        <strain evidence="1">cv. AL8/78</strain>
    </source>
</reference>
<protein>
    <submittedName>
        <fullName evidence="1">Uncharacterized protein</fullName>
    </submittedName>
</protein>
<name>A0A453FDX4_AEGTS</name>
<keyword evidence="2" id="KW-1185">Reference proteome</keyword>
<proteinExistence type="predicted"/>
<sequence length="52" mass="6210">CIFLVKTIHVNYFFVAHVEDHQRRGQRPPNQLNHQLCLARMILHQPCVFRQG</sequence>
<dbReference type="Proteomes" id="UP000015105">
    <property type="component" value="Chromosome 3D"/>
</dbReference>
<dbReference type="Gramene" id="AET3Gv20649900.7">
    <property type="protein sequence ID" value="AET3Gv20649900.7"/>
    <property type="gene ID" value="AET3Gv20649900"/>
</dbReference>
<accession>A0A453FDX4</accession>